<sequence>MAMAYRYNGKATVVYYDGSIGRVTMEDVTRKDQHEDFWVPMRR</sequence>
<reference evidence="1 2" key="1">
    <citation type="submission" date="2023-04" db="EMBL/GenBank/DDBJ databases">
        <title>A novel bacteria isolated from coastal sediment.</title>
        <authorList>
            <person name="Liu X.-J."/>
            <person name="Du Z.-J."/>
        </authorList>
    </citation>
    <scope>NUCLEOTIDE SEQUENCE [LARGE SCALE GENOMIC DNA]</scope>
    <source>
        <strain evidence="1 2">SDUM461003</strain>
    </source>
</reference>
<accession>A0ABU1AT99</accession>
<proteinExistence type="predicted"/>
<evidence type="ECO:0000313" key="2">
    <source>
        <dbReference type="Proteomes" id="UP001225316"/>
    </source>
</evidence>
<evidence type="ECO:0000313" key="1">
    <source>
        <dbReference type="EMBL" id="MDQ8207306.1"/>
    </source>
</evidence>
<name>A0ABU1AT99_9BACT</name>
<keyword evidence="2" id="KW-1185">Reference proteome</keyword>
<gene>
    <name evidence="1" type="ORF">QEH52_07290</name>
</gene>
<dbReference type="EMBL" id="JARXHW010000012">
    <property type="protein sequence ID" value="MDQ8207306.1"/>
    <property type="molecule type" value="Genomic_DNA"/>
</dbReference>
<dbReference type="Proteomes" id="UP001225316">
    <property type="component" value="Unassembled WGS sequence"/>
</dbReference>
<organism evidence="1 2">
    <name type="scientific">Thalassobacterium maritimum</name>
    <dbReference type="NCBI Taxonomy" id="3041265"/>
    <lineage>
        <taxon>Bacteria</taxon>
        <taxon>Pseudomonadati</taxon>
        <taxon>Verrucomicrobiota</taxon>
        <taxon>Opitutia</taxon>
        <taxon>Puniceicoccales</taxon>
        <taxon>Coraliomargaritaceae</taxon>
        <taxon>Thalassobacterium</taxon>
    </lineage>
</organism>
<protein>
    <submittedName>
        <fullName evidence="1">Uncharacterized protein</fullName>
    </submittedName>
</protein>
<comment type="caution">
    <text evidence="1">The sequence shown here is derived from an EMBL/GenBank/DDBJ whole genome shotgun (WGS) entry which is preliminary data.</text>
</comment>